<name>A0A9W6QNC8_9PSEU</name>
<dbReference type="EMBL" id="BSSD01000008">
    <property type="protein sequence ID" value="GLW94051.1"/>
    <property type="molecule type" value="Genomic_DNA"/>
</dbReference>
<accession>A0A9W6QNC8</accession>
<evidence type="ECO:0008006" key="3">
    <source>
        <dbReference type="Google" id="ProtNLM"/>
    </source>
</evidence>
<gene>
    <name evidence="1" type="ORF">Aglo03_48670</name>
</gene>
<dbReference type="AlphaFoldDB" id="A0A9W6QNC8"/>
<dbReference type="Proteomes" id="UP001165042">
    <property type="component" value="Unassembled WGS sequence"/>
</dbReference>
<dbReference type="InterPro" id="IPR011990">
    <property type="entry name" value="TPR-like_helical_dom_sf"/>
</dbReference>
<keyword evidence="2" id="KW-1185">Reference proteome</keyword>
<protein>
    <recommendedName>
        <fullName evidence="3">LigA protein</fullName>
    </recommendedName>
</protein>
<organism evidence="1 2">
    <name type="scientific">Actinokineospora globicatena</name>
    <dbReference type="NCBI Taxonomy" id="103729"/>
    <lineage>
        <taxon>Bacteria</taxon>
        <taxon>Bacillati</taxon>
        <taxon>Actinomycetota</taxon>
        <taxon>Actinomycetes</taxon>
        <taxon>Pseudonocardiales</taxon>
        <taxon>Pseudonocardiaceae</taxon>
        <taxon>Actinokineospora</taxon>
    </lineage>
</organism>
<evidence type="ECO:0000313" key="1">
    <source>
        <dbReference type="EMBL" id="GLW94051.1"/>
    </source>
</evidence>
<sequence>MSFFITARLAGQNHRGAFIENVMEQLSALLGEPLPALLTDATREAHLFGMLEDAAALCLARGERLTLLVDGLDEDRGVAAGPDDYSIAGMLPAPVPAGLNVVVASRSNPPLPFDVPDDHPLRDPVSVRGLSVVPAASAIRADMVRDLRSLLGAQPDLVGFTLAAGGGLTAADLAELTGKTLREVADRLASAVCRSFTARPGRWYGDDTYILGHEELLTMAADHLGDAMVPYRELVHEWVDSYRTRGWPRETPEYALHGYFRMLVATAATPRMVAIATDRGRIDLLQDVSGADSAALDQLTAVEDFVLRQRHPDLAAMARLTLERERLVDRNATIPVRLPAVWVALGRPDRAEALAESITFTADRIEAMALVVTALATHDEDAAHAVLARAENLAKQLHEPVDQRRARCAIATAVATTGDLDKAIDLLCSRPEGLADAAGEIGGLIETQCGARHSDVVINSIGDPATRLRMILAVATATANAERARRCLDDAVRLVSGIPRWQQQDVVRHIARAATHLMAHAAADALVHSLVHLGVGAENVIGARAEVAARCGDLRGALVLASTLLPTDRRVLLTHLLGVAPWSADEADLLRDRLRAVGGGRTARALAVAVAMSGDLNRATALAIRSADRVAMAAVAHHAAAGGEPEAAESLICAALNLVRADVDPVRRLHGVAVVAQAAARCVDASSARRLITIVEESGHRTELLDPLVTAVALTGDVDRATAIAGENSTALIAVAAAAAERGATQTALAVAARIRERNLREEALAMAAGAMIEARDFHRAIETIMPCKSESAWQTITAVFARLPYASDAQHVLDGVPREHLNAFRAALALSAESSGLVGQADAHLDGVRAGEDRMEALLAMLEAAAARRDPARVRHLSAMLGGRPARLPPRSSHATHFAVTAAGTSTSALSSFVAALEAAANGEPPATAHEITDPDQRSRVAVALANAGDEATAIRLVSTIASEYERGRGWHRVGLETALGPTGRPAAEMLRLHHWTSVIPLITRHHPDVVRVFVDEMQGRVR</sequence>
<comment type="caution">
    <text evidence="1">The sequence shown here is derived from an EMBL/GenBank/DDBJ whole genome shotgun (WGS) entry which is preliminary data.</text>
</comment>
<dbReference type="Gene3D" id="1.25.40.10">
    <property type="entry name" value="Tetratricopeptide repeat domain"/>
    <property type="match status" value="1"/>
</dbReference>
<reference evidence="1" key="1">
    <citation type="submission" date="2023-02" db="EMBL/GenBank/DDBJ databases">
        <title>Actinokineospora globicatena NBRC 15670.</title>
        <authorList>
            <person name="Ichikawa N."/>
            <person name="Sato H."/>
            <person name="Tonouchi N."/>
        </authorList>
    </citation>
    <scope>NUCLEOTIDE SEQUENCE</scope>
    <source>
        <strain evidence="1">NBRC 15670</strain>
    </source>
</reference>
<proteinExistence type="predicted"/>
<evidence type="ECO:0000313" key="2">
    <source>
        <dbReference type="Proteomes" id="UP001165042"/>
    </source>
</evidence>